<reference evidence="1 2" key="1">
    <citation type="journal article" date="2023" name="Sci. Data">
        <title>Genome assembly of the Korean intertidal mud-creeper Batillaria attramentaria.</title>
        <authorList>
            <person name="Patra A.K."/>
            <person name="Ho P.T."/>
            <person name="Jun S."/>
            <person name="Lee S.J."/>
            <person name="Kim Y."/>
            <person name="Won Y.J."/>
        </authorList>
    </citation>
    <scope>NUCLEOTIDE SEQUENCE [LARGE SCALE GENOMIC DNA]</scope>
    <source>
        <strain evidence="1">Wonlab-2016</strain>
    </source>
</reference>
<dbReference type="EMBL" id="JACVVK020000147">
    <property type="protein sequence ID" value="KAK7488736.1"/>
    <property type="molecule type" value="Genomic_DNA"/>
</dbReference>
<dbReference type="Proteomes" id="UP001519460">
    <property type="component" value="Unassembled WGS sequence"/>
</dbReference>
<keyword evidence="2" id="KW-1185">Reference proteome</keyword>
<evidence type="ECO:0000313" key="1">
    <source>
        <dbReference type="EMBL" id="KAK7488736.1"/>
    </source>
</evidence>
<proteinExistence type="predicted"/>
<accession>A0ABD0KP88</accession>
<comment type="caution">
    <text evidence="1">The sequence shown here is derived from an EMBL/GenBank/DDBJ whole genome shotgun (WGS) entry which is preliminary data.</text>
</comment>
<dbReference type="AlphaFoldDB" id="A0ABD0KP88"/>
<name>A0ABD0KP88_9CAEN</name>
<organism evidence="1 2">
    <name type="scientific">Batillaria attramentaria</name>
    <dbReference type="NCBI Taxonomy" id="370345"/>
    <lineage>
        <taxon>Eukaryota</taxon>
        <taxon>Metazoa</taxon>
        <taxon>Spiralia</taxon>
        <taxon>Lophotrochozoa</taxon>
        <taxon>Mollusca</taxon>
        <taxon>Gastropoda</taxon>
        <taxon>Caenogastropoda</taxon>
        <taxon>Sorbeoconcha</taxon>
        <taxon>Cerithioidea</taxon>
        <taxon>Batillariidae</taxon>
        <taxon>Batillaria</taxon>
    </lineage>
</organism>
<gene>
    <name evidence="1" type="ORF">BaRGS_00020033</name>
</gene>
<protein>
    <submittedName>
        <fullName evidence="1">Uncharacterized protein</fullName>
    </submittedName>
</protein>
<evidence type="ECO:0000313" key="2">
    <source>
        <dbReference type="Proteomes" id="UP001519460"/>
    </source>
</evidence>
<sequence>MLIHPYFRKRAADLNGNLDTLTRDYALASCSILLISLSEECLFHCDVRLEFHLIAPSNPPMYGTGRGSLSIADFCTFDHITYDTKVKERPGEVAPNQLTQSSVSASRSSACLNTKLATPTSVYSVRAEKGSVSKRMRINRRTNTGRRRVDGRRGERGCWWRTKWNGRGQTGSDQCSNGCLPAFATSVTELSDGELNRARRQVCVVKTERRHFVKILQIKYKCLKLADERYGRESSAVARLEGQSLMDCERGGGCITQCIYADVTAFH</sequence>